<accession>A0AAV4PLG2</accession>
<dbReference type="EMBL" id="BPLR01004818">
    <property type="protein sequence ID" value="GIX97780.1"/>
    <property type="molecule type" value="Genomic_DNA"/>
</dbReference>
<comment type="caution">
    <text evidence="1">The sequence shown here is derived from an EMBL/GenBank/DDBJ whole genome shotgun (WGS) entry which is preliminary data.</text>
</comment>
<protein>
    <submittedName>
        <fullName evidence="1">Uncharacterized protein</fullName>
    </submittedName>
</protein>
<reference evidence="1 2" key="1">
    <citation type="submission" date="2021-06" db="EMBL/GenBank/DDBJ databases">
        <title>Caerostris extrusa draft genome.</title>
        <authorList>
            <person name="Kono N."/>
            <person name="Arakawa K."/>
        </authorList>
    </citation>
    <scope>NUCLEOTIDE SEQUENCE [LARGE SCALE GENOMIC DNA]</scope>
</reference>
<proteinExistence type="predicted"/>
<dbReference type="Proteomes" id="UP001054945">
    <property type="component" value="Unassembled WGS sequence"/>
</dbReference>
<keyword evidence="2" id="KW-1185">Reference proteome</keyword>
<dbReference type="AlphaFoldDB" id="A0AAV4PLG2"/>
<gene>
    <name evidence="1" type="ORF">CEXT_225531</name>
</gene>
<organism evidence="1 2">
    <name type="scientific">Caerostris extrusa</name>
    <name type="common">Bark spider</name>
    <name type="synonym">Caerostris bankana</name>
    <dbReference type="NCBI Taxonomy" id="172846"/>
    <lineage>
        <taxon>Eukaryota</taxon>
        <taxon>Metazoa</taxon>
        <taxon>Ecdysozoa</taxon>
        <taxon>Arthropoda</taxon>
        <taxon>Chelicerata</taxon>
        <taxon>Arachnida</taxon>
        <taxon>Araneae</taxon>
        <taxon>Araneomorphae</taxon>
        <taxon>Entelegynae</taxon>
        <taxon>Araneoidea</taxon>
        <taxon>Araneidae</taxon>
        <taxon>Caerostris</taxon>
    </lineage>
</organism>
<sequence>MLQLTRLMLQMAYSQHALKLLKYLFQTHKIVAEAPCITGSPFAPRYRSPPLASSEEVFGSSSCNTCPTLKHGSLWYLSPC</sequence>
<evidence type="ECO:0000313" key="2">
    <source>
        <dbReference type="Proteomes" id="UP001054945"/>
    </source>
</evidence>
<evidence type="ECO:0000313" key="1">
    <source>
        <dbReference type="EMBL" id="GIX97780.1"/>
    </source>
</evidence>
<name>A0AAV4PLG2_CAEEX</name>